<sequence>MRKSHRLILRAVWSHARQTGITAMVLHLVLDKDRPISVPAMIAGVCHVYQTLQTHQEQLVIADAQQAAEYPNDAGHKKIA</sequence>
<keyword evidence="2" id="KW-1185">Reference proteome</keyword>
<evidence type="ECO:0000313" key="1">
    <source>
        <dbReference type="EMBL" id="QFP79410.1"/>
    </source>
</evidence>
<accession>A0ABX6C8G5</accession>
<name>A0ABX6C8G5_9LACO</name>
<reference evidence="1 2" key="1">
    <citation type="submission" date="2019-10" db="EMBL/GenBank/DDBJ databases">
        <title>Genome sequencing of Lactobacillus graminis.</title>
        <authorList>
            <person name="Kim K."/>
        </authorList>
    </citation>
    <scope>NUCLEOTIDE SEQUENCE [LARGE SCALE GENOMIC DNA]</scope>
    <source>
        <strain evidence="1 2">LG542</strain>
    </source>
</reference>
<dbReference type="RefSeq" id="WP_057908398.1">
    <property type="nucleotide sequence ID" value="NZ_CP045007.1"/>
</dbReference>
<organism evidence="1 2">
    <name type="scientific">Latilactobacillus graminis</name>
    <dbReference type="NCBI Taxonomy" id="60519"/>
    <lineage>
        <taxon>Bacteria</taxon>
        <taxon>Bacillati</taxon>
        <taxon>Bacillota</taxon>
        <taxon>Bacilli</taxon>
        <taxon>Lactobacillales</taxon>
        <taxon>Lactobacillaceae</taxon>
        <taxon>Latilactobacillus</taxon>
    </lineage>
</organism>
<protein>
    <recommendedName>
        <fullName evidence="3">Transposase</fullName>
    </recommendedName>
</protein>
<dbReference type="Proteomes" id="UP000326334">
    <property type="component" value="Chromosome"/>
</dbReference>
<gene>
    <name evidence="1" type="ORF">LG542_03840</name>
</gene>
<dbReference type="EMBL" id="CP045007">
    <property type="protein sequence ID" value="QFP79410.1"/>
    <property type="molecule type" value="Genomic_DNA"/>
</dbReference>
<proteinExistence type="predicted"/>
<evidence type="ECO:0008006" key="3">
    <source>
        <dbReference type="Google" id="ProtNLM"/>
    </source>
</evidence>
<evidence type="ECO:0000313" key="2">
    <source>
        <dbReference type="Proteomes" id="UP000326334"/>
    </source>
</evidence>